<accession>A0A7V8J222</accession>
<sequence length="77" mass="8952">MTKHKYIEIYFDIPYKELNDDYLRATRDMPPEIAEKVKKGRENSAAYFAAWLNAGIYAAAMESTLDERDLKADCRKS</sequence>
<name>A0A7V8J222_PSEPU</name>
<proteinExistence type="predicted"/>
<protein>
    <submittedName>
        <fullName evidence="1">Uncharacterized protein</fullName>
    </submittedName>
</protein>
<evidence type="ECO:0000313" key="2">
    <source>
        <dbReference type="Proteomes" id="UP000442695"/>
    </source>
</evidence>
<evidence type="ECO:0000313" key="1">
    <source>
        <dbReference type="EMBL" id="KAF0252005.1"/>
    </source>
</evidence>
<dbReference type="Proteomes" id="UP000442695">
    <property type="component" value="Unassembled WGS sequence"/>
</dbReference>
<dbReference type="AlphaFoldDB" id="A0A7V8J222"/>
<organism evidence="1 2">
    <name type="scientific">Pseudomonas putida</name>
    <name type="common">Arthrobacter siderocapsulatus</name>
    <dbReference type="NCBI Taxonomy" id="303"/>
    <lineage>
        <taxon>Bacteria</taxon>
        <taxon>Pseudomonadati</taxon>
        <taxon>Pseudomonadota</taxon>
        <taxon>Gammaproteobacteria</taxon>
        <taxon>Pseudomonadales</taxon>
        <taxon>Pseudomonadaceae</taxon>
        <taxon>Pseudomonas</taxon>
    </lineage>
</organism>
<dbReference type="RefSeq" id="WP_156859644.1">
    <property type="nucleotide sequence ID" value="NZ_WOWR01000048.1"/>
</dbReference>
<reference evidence="1 2" key="1">
    <citation type="submission" date="2019-12" db="EMBL/GenBank/DDBJ databases">
        <authorList>
            <person name="Woiski C."/>
        </authorList>
    </citation>
    <scope>NUCLEOTIDE SEQUENCE [LARGE SCALE GENOMIC DNA]</scope>
    <source>
        <strain evidence="1 2">BOE100</strain>
    </source>
</reference>
<dbReference type="EMBL" id="WOWR01000048">
    <property type="protein sequence ID" value="KAF0252005.1"/>
    <property type="molecule type" value="Genomic_DNA"/>
</dbReference>
<comment type="caution">
    <text evidence="1">The sequence shown here is derived from an EMBL/GenBank/DDBJ whole genome shotgun (WGS) entry which is preliminary data.</text>
</comment>
<gene>
    <name evidence="1" type="ORF">GN299_25530</name>
</gene>